<dbReference type="AlphaFoldDB" id="A0A2T3ITY0"/>
<dbReference type="RefSeq" id="WP_107350949.1">
    <property type="nucleotide sequence ID" value="NZ_PYMH01000013.1"/>
</dbReference>
<name>A0A2T3ITY0_9GAMM</name>
<gene>
    <name evidence="1" type="ORF">C9I99_21785</name>
</gene>
<keyword evidence="2" id="KW-1185">Reference proteome</keyword>
<evidence type="ECO:0000313" key="1">
    <source>
        <dbReference type="EMBL" id="PSU31819.1"/>
    </source>
</evidence>
<proteinExistence type="predicted"/>
<protein>
    <submittedName>
        <fullName evidence="1">Uncharacterized protein</fullName>
    </submittedName>
</protein>
<accession>A0A2T3ITY0</accession>
<comment type="caution">
    <text evidence="1">The sequence shown here is derived from an EMBL/GenBank/DDBJ whole genome shotgun (WGS) entry which is preliminary data.</text>
</comment>
<organism evidence="1 2">
    <name type="scientific">Photobacterium lutimaris</name>
    <dbReference type="NCBI Taxonomy" id="388278"/>
    <lineage>
        <taxon>Bacteria</taxon>
        <taxon>Pseudomonadati</taxon>
        <taxon>Pseudomonadota</taxon>
        <taxon>Gammaproteobacteria</taxon>
        <taxon>Vibrionales</taxon>
        <taxon>Vibrionaceae</taxon>
        <taxon>Photobacterium</taxon>
    </lineage>
</organism>
<dbReference type="EMBL" id="PYMH01000013">
    <property type="protein sequence ID" value="PSU31819.1"/>
    <property type="molecule type" value="Genomic_DNA"/>
</dbReference>
<reference evidence="1 2" key="1">
    <citation type="submission" date="2018-03" db="EMBL/GenBank/DDBJ databases">
        <title>Whole genome sequencing of Histamine producing bacteria.</title>
        <authorList>
            <person name="Butler K."/>
        </authorList>
    </citation>
    <scope>NUCLEOTIDE SEQUENCE [LARGE SCALE GENOMIC DNA]</scope>
    <source>
        <strain evidence="1 2">JCM 13586</strain>
    </source>
</reference>
<evidence type="ECO:0000313" key="2">
    <source>
        <dbReference type="Proteomes" id="UP000241222"/>
    </source>
</evidence>
<sequence>MTYPSRLSSNLQDALHFAAKHEGFNPENAMPLIEEELTEKEYQLANEFLTWVHSNNKTYGWNLLEVYAEFHQQQSSQ</sequence>
<dbReference type="Proteomes" id="UP000241222">
    <property type="component" value="Unassembled WGS sequence"/>
</dbReference>